<reference evidence="2" key="2">
    <citation type="journal article" date="2004" name="BMC Evol. Biol.">
        <title>Organization of the mitochondrial genomes of whiteflies, aphids, and psyllids (Hemiptera, Sternorrhyncha).</title>
        <authorList>
            <person name="Thao M.L."/>
            <person name="Baumann L."/>
            <person name="Baumann P."/>
        </authorList>
    </citation>
    <scope>NUCLEOTIDE SEQUENCE</scope>
</reference>
<feature type="transmembrane region" description="Helical" evidence="1">
    <location>
        <begin position="6"/>
        <end position="23"/>
    </location>
</feature>
<feature type="transmembrane region" description="Helical" evidence="1">
    <location>
        <begin position="58"/>
        <end position="83"/>
    </location>
</feature>
<evidence type="ECO:0000256" key="1">
    <source>
        <dbReference type="SAM" id="Phobius"/>
    </source>
</evidence>
<reference evidence="2" key="1">
    <citation type="journal article" date="2004" name="Appl. Environ. Microbiol.">
        <title>Evolutionary relationships of primary prokaryotic endosymbionts of whiteflies and their hosts.</title>
        <authorList>
            <person name="Thao M.L."/>
            <person name="Baumann P."/>
        </authorList>
    </citation>
    <scope>NUCLEOTIDE SEQUENCE</scope>
</reference>
<dbReference type="RefSeq" id="YP_026061.1">
    <property type="nucleotide sequence ID" value="NC_005939.1"/>
</dbReference>
<dbReference type="Gene3D" id="1.10.287.3510">
    <property type="match status" value="1"/>
</dbReference>
<feature type="transmembrane region" description="Helical" evidence="1">
    <location>
        <begin position="35"/>
        <end position="52"/>
    </location>
</feature>
<sequence>MMMKNLEINFIYFIFNIFMYYYIMNKNNLMKNLILIEFMILSIIIIFFMFLINMKMQFFLIFMFLIVSITESIIGISIIISMIRTHNNEFMMSISIMKY</sequence>
<keyword evidence="2" id="KW-0496">Mitochondrion</keyword>
<evidence type="ECO:0000313" key="2">
    <source>
        <dbReference type="EMBL" id="AAS77751.1"/>
    </source>
</evidence>
<protein>
    <submittedName>
        <fullName evidence="2">NADH dehydrogenase subunit 4L</fullName>
    </submittedName>
</protein>
<name>Q6JCT8_ALEDU</name>
<proteinExistence type="predicted"/>
<gene>
    <name evidence="2" type="primary">ND4L</name>
</gene>
<dbReference type="CTD" id="4539"/>
<dbReference type="AlphaFoldDB" id="Q6JCT8"/>
<geneLocation type="mitochondrion" evidence="2"/>
<dbReference type="GeneID" id="2846671"/>
<accession>Q6JCT8</accession>
<keyword evidence="1" id="KW-0472">Membrane</keyword>
<keyword evidence="1" id="KW-1133">Transmembrane helix</keyword>
<dbReference type="EMBL" id="AY521251">
    <property type="protein sequence ID" value="AAS77751.1"/>
    <property type="molecule type" value="Genomic_DNA"/>
</dbReference>
<organism evidence="2">
    <name type="scientific">Aleurodicus dugesii</name>
    <name type="common">Giant whitefly</name>
    <dbReference type="NCBI Taxonomy" id="30099"/>
    <lineage>
        <taxon>Eukaryota</taxon>
        <taxon>Metazoa</taxon>
        <taxon>Ecdysozoa</taxon>
        <taxon>Arthropoda</taxon>
        <taxon>Hexapoda</taxon>
        <taxon>Insecta</taxon>
        <taxon>Pterygota</taxon>
        <taxon>Neoptera</taxon>
        <taxon>Paraneoptera</taxon>
        <taxon>Hemiptera</taxon>
        <taxon>Sternorrhyncha</taxon>
        <taxon>Aleyrodoidea</taxon>
        <taxon>Aleyrodidae</taxon>
        <taxon>Aleurodicinae</taxon>
        <taxon>Aleurodicus</taxon>
    </lineage>
</organism>
<keyword evidence="1" id="KW-0812">Transmembrane</keyword>